<sequence>MPENLTPFDASAYLGNEETFAEYLTDTVMKVMKALGARLHAEPARTS</sequence>
<accession>A0A4R3JXF6</accession>
<comment type="caution">
    <text evidence="1">The sequence shown here is derived from an EMBL/GenBank/DDBJ whole genome shotgun (WGS) entry which is preliminary data.</text>
</comment>
<proteinExistence type="predicted"/>
<organism evidence="1 2">
    <name type="scientific">Sulfuritortus calidifontis</name>
    <dbReference type="NCBI Taxonomy" id="1914471"/>
    <lineage>
        <taxon>Bacteria</taxon>
        <taxon>Pseudomonadati</taxon>
        <taxon>Pseudomonadota</taxon>
        <taxon>Betaproteobacteria</taxon>
        <taxon>Nitrosomonadales</taxon>
        <taxon>Thiobacillaceae</taxon>
        <taxon>Sulfuritortus</taxon>
    </lineage>
</organism>
<dbReference type="Proteomes" id="UP000295135">
    <property type="component" value="Unassembled WGS sequence"/>
</dbReference>
<gene>
    <name evidence="1" type="ORF">EDC61_103127</name>
</gene>
<name>A0A4R3JXF6_9PROT</name>
<evidence type="ECO:0000313" key="1">
    <source>
        <dbReference type="EMBL" id="TCS73004.1"/>
    </source>
</evidence>
<evidence type="ECO:0000313" key="2">
    <source>
        <dbReference type="Proteomes" id="UP000295135"/>
    </source>
</evidence>
<reference evidence="1 2" key="1">
    <citation type="submission" date="2019-03" db="EMBL/GenBank/DDBJ databases">
        <title>Genomic Encyclopedia of Type Strains, Phase IV (KMG-IV): sequencing the most valuable type-strain genomes for metagenomic binning, comparative biology and taxonomic classification.</title>
        <authorList>
            <person name="Goeker M."/>
        </authorList>
    </citation>
    <scope>NUCLEOTIDE SEQUENCE [LARGE SCALE GENOMIC DNA]</scope>
    <source>
        <strain evidence="1 2">DSM 103923</strain>
    </source>
</reference>
<protein>
    <submittedName>
        <fullName evidence="1">Uncharacterized protein</fullName>
    </submittedName>
</protein>
<dbReference type="EMBL" id="SLZY01000003">
    <property type="protein sequence ID" value="TCS73004.1"/>
    <property type="molecule type" value="Genomic_DNA"/>
</dbReference>
<dbReference type="AlphaFoldDB" id="A0A4R3JXF6"/>
<dbReference type="RefSeq" id="WP_165919100.1">
    <property type="nucleotide sequence ID" value="NZ_AP018721.1"/>
</dbReference>
<keyword evidence="2" id="KW-1185">Reference proteome</keyword>